<protein>
    <recommendedName>
        <fullName evidence="3">Extracellular solute-binding protein</fullName>
    </recommendedName>
</protein>
<organism evidence="1 2">
    <name type="scientific">Paenibacillus allorhizosphaerae</name>
    <dbReference type="NCBI Taxonomy" id="2849866"/>
    <lineage>
        <taxon>Bacteria</taxon>
        <taxon>Bacillati</taxon>
        <taxon>Bacillota</taxon>
        <taxon>Bacilli</taxon>
        <taxon>Bacillales</taxon>
        <taxon>Paenibacillaceae</taxon>
        <taxon>Paenibacillus</taxon>
    </lineage>
</organism>
<proteinExistence type="predicted"/>
<gene>
    <name evidence="1" type="ORF">PAECIP111802_07155</name>
</gene>
<comment type="caution">
    <text evidence="1">The sequence shown here is derived from an EMBL/GenBank/DDBJ whole genome shotgun (WGS) entry which is preliminary data.</text>
</comment>
<reference evidence="1 2" key="1">
    <citation type="submission" date="2021-06" db="EMBL/GenBank/DDBJ databases">
        <authorList>
            <person name="Criscuolo A."/>
        </authorList>
    </citation>
    <scope>NUCLEOTIDE SEQUENCE [LARGE SCALE GENOMIC DNA]</scope>
    <source>
        <strain evidence="2">CIP 111802</strain>
    </source>
</reference>
<dbReference type="InterPro" id="IPR050490">
    <property type="entry name" value="Bact_solute-bd_prot1"/>
</dbReference>
<dbReference type="Proteomes" id="UP000730618">
    <property type="component" value="Unassembled WGS sequence"/>
</dbReference>
<evidence type="ECO:0000313" key="2">
    <source>
        <dbReference type="Proteomes" id="UP000730618"/>
    </source>
</evidence>
<name>A0ABM8VUE2_9BACL</name>
<sequence length="443" mass="49730">MSHRIIQVLFIIYILFVAGIISGCSANKEGAAGKEAQGPNSAVVEPKPVTLRVGQLTYTLPKQDFETLVAEPVKKKFPHITLEYVDKLNLNEMAVAGTLPDLIWDGVTLFARTSTLDIPLDMAPLAKKFNFDFNIMESSLVDNVKMLSNKGEMFFFPLYNIFFVTHFNKNIFDKFGISYPKDNMTWEEMLQLAKRFNVMEGGLQYQGMNMNGLNRIPMQTNLPNVDRATDRAVIQSNPGWKNLFELLKPAYLTPEGKALQVFSGKAQFLEKQNLALFPDLTLLGGSNVDLEKAVGQGLEWDMVTYPVFKENPVGVGGFFDGFIISKSSKHPEEAFQVLMHLASEEVQLKWARVGKMTVLNKDNIKQQILAESPLANGKNLKPIFALNKPKAYPSTIYDSTAVSTYTSNGFTPYVQGKKDLNTVLREAEEILNKKIDMEKESKR</sequence>
<evidence type="ECO:0008006" key="3">
    <source>
        <dbReference type="Google" id="ProtNLM"/>
    </source>
</evidence>
<dbReference type="PROSITE" id="PS51257">
    <property type="entry name" value="PROKAR_LIPOPROTEIN"/>
    <property type="match status" value="1"/>
</dbReference>
<dbReference type="RefSeq" id="WP_218103276.1">
    <property type="nucleotide sequence ID" value="NZ_CAJVCE010000047.1"/>
</dbReference>
<evidence type="ECO:0000313" key="1">
    <source>
        <dbReference type="EMBL" id="CAG7658752.1"/>
    </source>
</evidence>
<dbReference type="PANTHER" id="PTHR43649">
    <property type="entry name" value="ARABINOSE-BINDING PROTEIN-RELATED"/>
    <property type="match status" value="1"/>
</dbReference>
<dbReference type="InterPro" id="IPR006059">
    <property type="entry name" value="SBP"/>
</dbReference>
<keyword evidence="2" id="KW-1185">Reference proteome</keyword>
<dbReference type="EMBL" id="CAJVCE010000047">
    <property type="protein sequence ID" value="CAG7658752.1"/>
    <property type="molecule type" value="Genomic_DNA"/>
</dbReference>
<accession>A0ABM8VUE2</accession>
<dbReference type="Pfam" id="PF01547">
    <property type="entry name" value="SBP_bac_1"/>
    <property type="match status" value="1"/>
</dbReference>